<organism evidence="2 3">
    <name type="scientific">Mytilus galloprovincialis</name>
    <name type="common">Mediterranean mussel</name>
    <dbReference type="NCBI Taxonomy" id="29158"/>
    <lineage>
        <taxon>Eukaryota</taxon>
        <taxon>Metazoa</taxon>
        <taxon>Spiralia</taxon>
        <taxon>Lophotrochozoa</taxon>
        <taxon>Mollusca</taxon>
        <taxon>Bivalvia</taxon>
        <taxon>Autobranchia</taxon>
        <taxon>Pteriomorphia</taxon>
        <taxon>Mytilida</taxon>
        <taxon>Mytiloidea</taxon>
        <taxon>Mytilidae</taxon>
        <taxon>Mytilinae</taxon>
        <taxon>Mytilus</taxon>
    </lineage>
</organism>
<reference evidence="2" key="1">
    <citation type="submission" date="2018-11" db="EMBL/GenBank/DDBJ databases">
        <authorList>
            <person name="Alioto T."/>
            <person name="Alioto T."/>
        </authorList>
    </citation>
    <scope>NUCLEOTIDE SEQUENCE</scope>
</reference>
<dbReference type="EMBL" id="UYJE01009359">
    <property type="protein sequence ID" value="VDI72737.1"/>
    <property type="molecule type" value="Genomic_DNA"/>
</dbReference>
<feature type="repeat" description="ANK" evidence="1">
    <location>
        <begin position="30"/>
        <end position="62"/>
    </location>
</feature>
<dbReference type="PROSITE" id="PS50088">
    <property type="entry name" value="ANK_REPEAT"/>
    <property type="match status" value="3"/>
</dbReference>
<feature type="repeat" description="ANK" evidence="1">
    <location>
        <begin position="63"/>
        <end position="95"/>
    </location>
</feature>
<dbReference type="Pfam" id="PF12796">
    <property type="entry name" value="Ank_2"/>
    <property type="match status" value="1"/>
</dbReference>
<dbReference type="PANTHER" id="PTHR46899">
    <property type="entry name" value="PROTEIN PHOSPHATASE 1 REGULATORY SUBUNIT 27"/>
    <property type="match status" value="1"/>
</dbReference>
<evidence type="ECO:0000313" key="3">
    <source>
        <dbReference type="Proteomes" id="UP000596742"/>
    </source>
</evidence>
<sequence length="186" mass="20886">MQISCYKNRIDIESVLLQCDDVDFDLVGVKTGSPLYLASQEGHFHVVKELLSDYAKVNNCKDKGISPLWIASQEENLNIVNELLQHSAEVNKHYDKGVSPLWTASHQGHDDVVKTLLKHSSDLNKCCDAGISPLQIEVVNVLLSCVDVDIISLIIVDVPHFIWLVIRDMLLLLRNYYIIPPDPADP</sequence>
<dbReference type="Proteomes" id="UP000596742">
    <property type="component" value="Unassembled WGS sequence"/>
</dbReference>
<gene>
    <name evidence="2" type="ORF">MGAL_10B088363</name>
</gene>
<dbReference type="InterPro" id="IPR036770">
    <property type="entry name" value="Ankyrin_rpt-contain_sf"/>
</dbReference>
<dbReference type="SUPFAM" id="SSF48403">
    <property type="entry name" value="Ankyrin repeat"/>
    <property type="match status" value="1"/>
</dbReference>
<dbReference type="PROSITE" id="PS50297">
    <property type="entry name" value="ANK_REP_REGION"/>
    <property type="match status" value="2"/>
</dbReference>
<evidence type="ECO:0000256" key="1">
    <source>
        <dbReference type="PROSITE-ProRule" id="PRU00023"/>
    </source>
</evidence>
<comment type="caution">
    <text evidence="2">The sequence shown here is derived from an EMBL/GenBank/DDBJ whole genome shotgun (WGS) entry which is preliminary data.</text>
</comment>
<name>A0A8B6H2F0_MYTGA</name>
<accession>A0A8B6H2F0</accession>
<dbReference type="InterPro" id="IPR002110">
    <property type="entry name" value="Ankyrin_rpt"/>
</dbReference>
<proteinExistence type="predicted"/>
<feature type="repeat" description="ANK" evidence="1">
    <location>
        <begin position="96"/>
        <end position="124"/>
    </location>
</feature>
<keyword evidence="1" id="KW-0040">ANK repeat</keyword>
<dbReference type="PANTHER" id="PTHR46899:SF3">
    <property type="entry name" value="PROTEIN PHOSPHATASE 1 REGULATORY SUBUNIT 27"/>
    <property type="match status" value="1"/>
</dbReference>
<evidence type="ECO:0000313" key="2">
    <source>
        <dbReference type="EMBL" id="VDI72737.1"/>
    </source>
</evidence>
<dbReference type="InterPro" id="IPR053080">
    <property type="entry name" value="PP1_regulatory_subunit_27"/>
</dbReference>
<dbReference type="SMART" id="SM00248">
    <property type="entry name" value="ANK"/>
    <property type="match status" value="3"/>
</dbReference>
<dbReference type="Gene3D" id="1.25.40.20">
    <property type="entry name" value="Ankyrin repeat-containing domain"/>
    <property type="match status" value="1"/>
</dbReference>
<dbReference type="AlphaFoldDB" id="A0A8B6H2F0"/>
<protein>
    <submittedName>
        <fullName evidence="2">Uncharacterized protein</fullName>
    </submittedName>
</protein>
<keyword evidence="3" id="KW-1185">Reference proteome</keyword>
<dbReference type="OrthoDB" id="5406014at2759"/>